<feature type="transmembrane region" description="Helical" evidence="4">
    <location>
        <begin position="959"/>
        <end position="982"/>
    </location>
</feature>
<proteinExistence type="inferred from homology"/>
<dbReference type="PANTHER" id="PTHR48043">
    <property type="entry name" value="EG:EG0003.4 PROTEIN-RELATED"/>
    <property type="match status" value="1"/>
</dbReference>
<evidence type="ECO:0000256" key="5">
    <source>
        <dbReference type="SAM" id="SignalP"/>
    </source>
</evidence>
<comment type="caution">
    <text evidence="6">The sequence shown here is derived from an EMBL/GenBank/DDBJ whole genome shotgun (WGS) entry which is preliminary data.</text>
</comment>
<feature type="transmembrane region" description="Helical" evidence="4">
    <location>
        <begin position="494"/>
        <end position="517"/>
    </location>
</feature>
<evidence type="ECO:0000313" key="6">
    <source>
        <dbReference type="EMBL" id="KNC20904.1"/>
    </source>
</evidence>
<keyword evidence="7" id="KW-1185">Reference proteome</keyword>
<comment type="similarity">
    <text evidence="1">Belongs to the UDP-glycosyltransferase family.</text>
</comment>
<feature type="chain" id="PRO_5005534955" evidence="5">
    <location>
        <begin position="20"/>
        <end position="1003"/>
    </location>
</feature>
<keyword evidence="2" id="KW-0328">Glycosyltransferase</keyword>
<dbReference type="InterPro" id="IPR002213">
    <property type="entry name" value="UDP_glucos_trans"/>
</dbReference>
<evidence type="ECO:0000256" key="1">
    <source>
        <dbReference type="ARBA" id="ARBA00009995"/>
    </source>
</evidence>
<feature type="signal peptide" evidence="5">
    <location>
        <begin position="1"/>
        <end position="19"/>
    </location>
</feature>
<evidence type="ECO:0000256" key="2">
    <source>
        <dbReference type="ARBA" id="ARBA00022676"/>
    </source>
</evidence>
<evidence type="ECO:0000313" key="7">
    <source>
        <dbReference type="Proteomes" id="UP000037069"/>
    </source>
</evidence>
<dbReference type="Proteomes" id="UP000037069">
    <property type="component" value="Unassembled WGS sequence"/>
</dbReference>
<dbReference type="GO" id="GO:0008194">
    <property type="term" value="F:UDP-glycosyltransferase activity"/>
    <property type="evidence" value="ECO:0007669"/>
    <property type="project" value="InterPro"/>
</dbReference>
<dbReference type="OMA" id="VLCIFPN"/>
<keyword evidence="4" id="KW-0472">Membrane</keyword>
<accession>A0A0L0BNW1</accession>
<dbReference type="CDD" id="cd03784">
    <property type="entry name" value="GT1_Gtf-like"/>
    <property type="match status" value="2"/>
</dbReference>
<keyword evidence="3" id="KW-0808">Transferase</keyword>
<keyword evidence="4" id="KW-1133">Transmembrane helix</keyword>
<dbReference type="EMBL" id="JRES01001695">
    <property type="protein sequence ID" value="KNC20904.1"/>
    <property type="molecule type" value="Genomic_DNA"/>
</dbReference>
<organism evidence="6 7">
    <name type="scientific">Lucilia cuprina</name>
    <name type="common">Green bottle fly</name>
    <name type="synonym">Australian sheep blowfly</name>
    <dbReference type="NCBI Taxonomy" id="7375"/>
    <lineage>
        <taxon>Eukaryota</taxon>
        <taxon>Metazoa</taxon>
        <taxon>Ecdysozoa</taxon>
        <taxon>Arthropoda</taxon>
        <taxon>Hexapoda</taxon>
        <taxon>Insecta</taxon>
        <taxon>Pterygota</taxon>
        <taxon>Neoptera</taxon>
        <taxon>Endopterygota</taxon>
        <taxon>Diptera</taxon>
        <taxon>Brachycera</taxon>
        <taxon>Muscomorpha</taxon>
        <taxon>Oestroidea</taxon>
        <taxon>Calliphoridae</taxon>
        <taxon>Luciliinae</taxon>
        <taxon>Lucilia</taxon>
    </lineage>
</organism>
<sequence>MHSKYLLLVLCIFPNSLYAAHILSIFGVPMRSQYDFIEPLLKELAGRDHQITSITNYPQKEPISNFRDVVVEKNKHLFFGYHNFSLDNEEANYYELIDEIYSQAIQMCINIHNDTAVRQILDNEKIDLIILDVFFAESFFGLAEYLKAPIVGVSTIGTMIAIDELVGNISPKSYIPHMILPLRQMNFWQRFLNVLLEFIEWAHYYRKYMILQEEIYKLYYPNAQLTFEEAQKNVSLVLLNDHFSLTTPRPYVPNMIEVAGLNIVANPDPLKPNIKNILDNAKEGVILITLDTFMSSYTLDVFFQHFKTLPYTVLWKTSQKISYTLPNVYIDADFVVASILPHPNIKLYITHGNFLSIIESVYHGLPILGISSFEKQDNMVDYIQKVGNGLSLKLHTISEKVLAKAFKELLETSHYANVAKTLSYRFRDQQNTPMERAIYWIEYVLRHKGATHLRNMGHNLTWWQFYNVDVMLAIFCFFAFITCLALVIQMPFKYLLIVLCIFPNSLYAAHILSLFGMPVPSQYAFIEPLLKELARRGHQITSITSFPQKQPVPNFRDVVVKKNLNLFIDYKNFTVDNIESNYYEIMDDLYNRAFQMCINIQNDATVRHILDKEKIDLIIMEVFFSESFFGLSEYLQAPIVGVSTLGAMISIDELVGNISPKSYLPNLILPLHEMTFWERLLNVILYFVELAHYYRKYMPIQKQIYNFYYPNAKLTFEEAQKNFSLVLLNDHFVLTTPRPYVPNMIEVAGLNIVTNPEPLTPVIKQILDSSHEGVILISLDVKLNPQTINIFLQQFKSMPQIVFWKTSQKISNPPSNVYISPNFVEASILPHPNIQLYINPGGFLSIIESVYHGLPILGVISTEKQEDYVDYVKRVGNGVSIKLHTITEKSLAKAFNELLETPYYANIAKTLSLRFRDQQNTPLERAVYWIEYVLRHKGAAHLRNMGQNLTWWQFYNVDVIIAILCIFALISFLALVLVKILIQFLWKLKTKRNISNMNKEKKV</sequence>
<dbReference type="Pfam" id="PF00201">
    <property type="entry name" value="UDPGT"/>
    <property type="match status" value="2"/>
</dbReference>
<keyword evidence="5" id="KW-0732">Signal</keyword>
<protein>
    <submittedName>
        <fullName evidence="6">Uncharacterized protein</fullName>
    </submittedName>
</protein>
<name>A0A0L0BNW1_LUCCU</name>
<dbReference type="InterPro" id="IPR050271">
    <property type="entry name" value="UDP-glycosyltransferase"/>
</dbReference>
<evidence type="ECO:0000256" key="4">
    <source>
        <dbReference type="SAM" id="Phobius"/>
    </source>
</evidence>
<gene>
    <name evidence="6" type="ORF">FF38_00288</name>
</gene>
<dbReference type="SUPFAM" id="SSF53756">
    <property type="entry name" value="UDP-Glycosyltransferase/glycogen phosphorylase"/>
    <property type="match status" value="2"/>
</dbReference>
<dbReference type="PANTHER" id="PTHR48043:SF159">
    <property type="entry name" value="EG:EG0003.4 PROTEIN-RELATED"/>
    <property type="match status" value="1"/>
</dbReference>
<reference evidence="6 7" key="1">
    <citation type="journal article" date="2015" name="Nat. Commun.">
        <title>Lucilia cuprina genome unlocks parasitic fly biology to underpin future interventions.</title>
        <authorList>
            <person name="Anstead C.A."/>
            <person name="Korhonen P.K."/>
            <person name="Young N.D."/>
            <person name="Hall R.S."/>
            <person name="Jex A.R."/>
            <person name="Murali S.C."/>
            <person name="Hughes D.S."/>
            <person name="Lee S.F."/>
            <person name="Perry T."/>
            <person name="Stroehlein A.J."/>
            <person name="Ansell B.R."/>
            <person name="Breugelmans B."/>
            <person name="Hofmann A."/>
            <person name="Qu J."/>
            <person name="Dugan S."/>
            <person name="Lee S.L."/>
            <person name="Chao H."/>
            <person name="Dinh H."/>
            <person name="Han Y."/>
            <person name="Doddapaneni H.V."/>
            <person name="Worley K.C."/>
            <person name="Muzny D.M."/>
            <person name="Ioannidis P."/>
            <person name="Waterhouse R.M."/>
            <person name="Zdobnov E.M."/>
            <person name="James P.J."/>
            <person name="Bagnall N.H."/>
            <person name="Kotze A.C."/>
            <person name="Gibbs R.A."/>
            <person name="Richards S."/>
            <person name="Batterham P."/>
            <person name="Gasser R.B."/>
        </authorList>
    </citation>
    <scope>NUCLEOTIDE SEQUENCE [LARGE SCALE GENOMIC DNA]</scope>
    <source>
        <strain evidence="6 7">LS</strain>
        <tissue evidence="6">Full body</tissue>
    </source>
</reference>
<evidence type="ECO:0000256" key="3">
    <source>
        <dbReference type="ARBA" id="ARBA00022679"/>
    </source>
</evidence>
<dbReference type="AlphaFoldDB" id="A0A0L0BNW1"/>
<keyword evidence="4" id="KW-0812">Transmembrane</keyword>
<dbReference type="OrthoDB" id="5835829at2759"/>
<dbReference type="STRING" id="7375.A0A0L0BNW1"/>
<dbReference type="Gene3D" id="3.40.50.2000">
    <property type="entry name" value="Glycogen Phosphorylase B"/>
    <property type="match status" value="2"/>
</dbReference>
<feature type="transmembrane region" description="Helical" evidence="4">
    <location>
        <begin position="462"/>
        <end position="487"/>
    </location>
</feature>